<dbReference type="InterPro" id="IPR036855">
    <property type="entry name" value="Znf_CCCH_sf"/>
</dbReference>
<dbReference type="Proteomes" id="UP000591131">
    <property type="component" value="Unassembled WGS sequence"/>
</dbReference>
<dbReference type="SUPFAM" id="SSF54928">
    <property type="entry name" value="RNA-binding domain, RBD"/>
    <property type="match status" value="1"/>
</dbReference>
<protein>
    <submittedName>
        <fullName evidence="9">Uncharacterized protein</fullName>
    </submittedName>
</protein>
<comment type="caution">
    <text evidence="9">The sequence shown here is derived from an EMBL/GenBank/DDBJ whole genome shotgun (WGS) entry which is preliminary data.</text>
</comment>
<dbReference type="Gene3D" id="3.30.1370.10">
    <property type="entry name" value="K Homology domain, type 1"/>
    <property type="match status" value="1"/>
</dbReference>
<dbReference type="Pfam" id="PF00642">
    <property type="entry name" value="zf-CCCH"/>
    <property type="match status" value="1"/>
</dbReference>
<dbReference type="EMBL" id="JAAPAO010000058">
    <property type="protein sequence ID" value="KAF4674713.1"/>
    <property type="molecule type" value="Genomic_DNA"/>
</dbReference>
<feature type="compositionally biased region" description="Basic and acidic residues" evidence="6">
    <location>
        <begin position="435"/>
        <end position="444"/>
    </location>
</feature>
<evidence type="ECO:0000259" key="8">
    <source>
        <dbReference type="PROSITE" id="PS50103"/>
    </source>
</evidence>
<sequence>MKRVDIVDLEGHGSKRARLGLPGLRMHTESQYNAAQWASQLEELGSFPLIIELEGIKTDYAFSENDLKRVCERYGPVRTLELLDSVSAPDVALVEFENKSDALEFLAHMNGLPIKVDGESVVIRITPFSKEAEEKLRCNLELAVGQATQGNAFAFSDGEDEAQWAAPKQWCCRFVIGAERMHKDFPLVGRIIGPSGEHMKTIHAATGAKLRLRGKRSNYREGPENMESDEPMHLCVSNTSEVAYRRTCELVENHMKAVYDDYAIWCDQRGIPVPVIQMIVVEGKATESLEQKLNELYLAQNQAPPVAEAPPAPPSLIPIEHLVAFNYRNPGFNKRIGGKEDESDNGKDGEGKEEIMDLEEEEDADEDGIHDPRLLQPEDPSLKPRADGSDVCRHWLRNRCNYGDKCSFKHVLPEGMVPPPGVVLPGLGPSKRQKAKETSKETAD</sequence>
<reference evidence="9 10" key="1">
    <citation type="submission" date="2020-04" db="EMBL/GenBank/DDBJ databases">
        <title>Perkinsus chesapeaki whole genome sequence.</title>
        <authorList>
            <person name="Bogema D.R."/>
        </authorList>
    </citation>
    <scope>NUCLEOTIDE SEQUENCE [LARGE SCALE GENOMIC DNA]</scope>
    <source>
        <strain evidence="9">ATCC PRA-425</strain>
    </source>
</reference>
<keyword evidence="10" id="KW-1185">Reference proteome</keyword>
<keyword evidence="3 5" id="KW-0862">Zinc</keyword>
<proteinExistence type="predicted"/>
<evidence type="ECO:0000256" key="4">
    <source>
        <dbReference type="PROSITE-ProRule" id="PRU00176"/>
    </source>
</evidence>
<keyword evidence="1 5" id="KW-0479">Metal-binding</keyword>
<evidence type="ECO:0000313" key="10">
    <source>
        <dbReference type="Proteomes" id="UP000591131"/>
    </source>
</evidence>
<evidence type="ECO:0000259" key="7">
    <source>
        <dbReference type="PROSITE" id="PS50102"/>
    </source>
</evidence>
<dbReference type="GO" id="GO:0003723">
    <property type="term" value="F:RNA binding"/>
    <property type="evidence" value="ECO:0007669"/>
    <property type="project" value="UniProtKB-UniRule"/>
</dbReference>
<dbReference type="InterPro" id="IPR047889">
    <property type="entry name" value="KHDC4_KH-I_second"/>
</dbReference>
<dbReference type="OrthoDB" id="5989967at2759"/>
<dbReference type="SMART" id="SM00356">
    <property type="entry name" value="ZnF_C3H1"/>
    <property type="match status" value="1"/>
</dbReference>
<feature type="domain" description="C3H1-type" evidence="8">
    <location>
        <begin position="386"/>
        <end position="413"/>
    </location>
</feature>
<dbReference type="PANTHER" id="PTHR15744:SF0">
    <property type="entry name" value="KH HOMOLOGY DOMAIN-CONTAINING PROTEIN 4"/>
    <property type="match status" value="1"/>
</dbReference>
<dbReference type="AlphaFoldDB" id="A0A7J6MT15"/>
<dbReference type="PROSITE" id="PS50103">
    <property type="entry name" value="ZF_C3H1"/>
    <property type="match status" value="1"/>
</dbReference>
<name>A0A7J6MT15_PERCH</name>
<dbReference type="InterPro" id="IPR055256">
    <property type="entry name" value="KH_1_KHDC4/BBP-like"/>
</dbReference>
<evidence type="ECO:0000256" key="3">
    <source>
        <dbReference type="ARBA" id="ARBA00022833"/>
    </source>
</evidence>
<dbReference type="InterPro" id="IPR036612">
    <property type="entry name" value="KH_dom_type_1_sf"/>
</dbReference>
<dbReference type="Pfam" id="PF00076">
    <property type="entry name" value="RRM_1"/>
    <property type="match status" value="1"/>
</dbReference>
<dbReference type="PROSITE" id="PS50102">
    <property type="entry name" value="RRM"/>
    <property type="match status" value="1"/>
</dbReference>
<keyword evidence="4" id="KW-0694">RNA-binding</keyword>
<dbReference type="CDD" id="cd22386">
    <property type="entry name" value="KH-I_KHDC4_rpt2"/>
    <property type="match status" value="1"/>
</dbReference>
<feature type="domain" description="RRM" evidence="7">
    <location>
        <begin position="49"/>
        <end position="128"/>
    </location>
</feature>
<gene>
    <name evidence="9" type="ORF">FOL47_008762</name>
</gene>
<feature type="zinc finger region" description="C3H1-type" evidence="5">
    <location>
        <begin position="386"/>
        <end position="413"/>
    </location>
</feature>
<organism evidence="9 10">
    <name type="scientific">Perkinsus chesapeaki</name>
    <name type="common">Clam parasite</name>
    <name type="synonym">Perkinsus andrewsi</name>
    <dbReference type="NCBI Taxonomy" id="330153"/>
    <lineage>
        <taxon>Eukaryota</taxon>
        <taxon>Sar</taxon>
        <taxon>Alveolata</taxon>
        <taxon>Perkinsozoa</taxon>
        <taxon>Perkinsea</taxon>
        <taxon>Perkinsida</taxon>
        <taxon>Perkinsidae</taxon>
        <taxon>Perkinsus</taxon>
    </lineage>
</organism>
<dbReference type="GO" id="GO:0005634">
    <property type="term" value="C:nucleus"/>
    <property type="evidence" value="ECO:0007669"/>
    <property type="project" value="InterPro"/>
</dbReference>
<dbReference type="InterPro" id="IPR031121">
    <property type="entry name" value="RIK/BLOM7"/>
</dbReference>
<dbReference type="Gene3D" id="4.10.1000.10">
    <property type="entry name" value="Zinc finger, CCCH-type"/>
    <property type="match status" value="1"/>
</dbReference>
<evidence type="ECO:0000256" key="5">
    <source>
        <dbReference type="PROSITE-ProRule" id="PRU00723"/>
    </source>
</evidence>
<dbReference type="SUPFAM" id="SSF90229">
    <property type="entry name" value="CCCH zinc finger"/>
    <property type="match status" value="1"/>
</dbReference>
<dbReference type="InterPro" id="IPR035979">
    <property type="entry name" value="RBD_domain_sf"/>
</dbReference>
<accession>A0A7J6MT15</accession>
<dbReference type="GO" id="GO:0008270">
    <property type="term" value="F:zinc ion binding"/>
    <property type="evidence" value="ECO:0007669"/>
    <property type="project" value="UniProtKB-KW"/>
</dbReference>
<evidence type="ECO:0000313" key="9">
    <source>
        <dbReference type="EMBL" id="KAF4674713.1"/>
    </source>
</evidence>
<evidence type="ECO:0000256" key="1">
    <source>
        <dbReference type="ARBA" id="ARBA00022723"/>
    </source>
</evidence>
<feature type="region of interest" description="Disordered" evidence="6">
    <location>
        <begin position="358"/>
        <end position="387"/>
    </location>
</feature>
<dbReference type="PANTHER" id="PTHR15744">
    <property type="entry name" value="BLOM7"/>
    <property type="match status" value="1"/>
</dbReference>
<dbReference type="Gene3D" id="3.30.70.330">
    <property type="match status" value="1"/>
</dbReference>
<dbReference type="Pfam" id="PF22675">
    <property type="entry name" value="KH-I_KHDC4-BBP"/>
    <property type="match status" value="1"/>
</dbReference>
<dbReference type="InterPro" id="IPR000504">
    <property type="entry name" value="RRM_dom"/>
</dbReference>
<dbReference type="SUPFAM" id="SSF54791">
    <property type="entry name" value="Eukaryotic type KH-domain (KH-domain type I)"/>
    <property type="match status" value="1"/>
</dbReference>
<evidence type="ECO:0000256" key="6">
    <source>
        <dbReference type="SAM" id="MobiDB-lite"/>
    </source>
</evidence>
<dbReference type="InterPro" id="IPR012677">
    <property type="entry name" value="Nucleotide-bd_a/b_plait_sf"/>
</dbReference>
<evidence type="ECO:0000256" key="2">
    <source>
        <dbReference type="ARBA" id="ARBA00022771"/>
    </source>
</evidence>
<feature type="region of interest" description="Disordered" evidence="6">
    <location>
        <begin position="413"/>
        <end position="444"/>
    </location>
</feature>
<dbReference type="CDD" id="cd00590">
    <property type="entry name" value="RRM_SF"/>
    <property type="match status" value="1"/>
</dbReference>
<dbReference type="InterPro" id="IPR000571">
    <property type="entry name" value="Znf_CCCH"/>
</dbReference>
<keyword evidence="2 5" id="KW-0863">Zinc-finger</keyword>